<dbReference type="GO" id="GO:0071978">
    <property type="term" value="P:bacterial-type flagellum-dependent swarming motility"/>
    <property type="evidence" value="ECO:0007669"/>
    <property type="project" value="TreeGrafter"/>
</dbReference>
<comment type="subcellular location">
    <subcellularLocation>
        <location evidence="1 6">Bacterial flagellum basal body</location>
    </subcellularLocation>
</comment>
<dbReference type="AlphaFoldDB" id="B1I5F4"/>
<evidence type="ECO:0000256" key="5">
    <source>
        <dbReference type="ARBA" id="ARBA00024934"/>
    </source>
</evidence>
<evidence type="ECO:0000256" key="6">
    <source>
        <dbReference type="PIRNR" id="PIRNR002889"/>
    </source>
</evidence>
<dbReference type="Pfam" id="PF00460">
    <property type="entry name" value="Flg_bb_rod"/>
    <property type="match status" value="1"/>
</dbReference>
<dbReference type="PANTHER" id="PTHR30435">
    <property type="entry name" value="FLAGELLAR PROTEIN"/>
    <property type="match status" value="1"/>
</dbReference>
<feature type="domain" description="Flagellar basal body rod protein N-terminal" evidence="7">
    <location>
        <begin position="12"/>
        <end position="38"/>
    </location>
</feature>
<comment type="subunit">
    <text evidence="6">The basal body constitutes a major portion of the flagellar organelle and consists of a number of rings mounted on a central rod.</text>
</comment>
<name>B1I5F4_DESAP</name>
<protein>
    <recommendedName>
        <fullName evidence="3 6">Flagellar basal body rod protein FlgB</fullName>
    </recommendedName>
</protein>
<keyword evidence="9" id="KW-1185">Reference proteome</keyword>
<dbReference type="InterPro" id="IPR006300">
    <property type="entry name" value="FlgB"/>
</dbReference>
<keyword evidence="8" id="KW-0966">Cell projection</keyword>
<organism evidence="8 9">
    <name type="scientific">Desulforudis audaxviator (strain MP104C)</name>
    <dbReference type="NCBI Taxonomy" id="477974"/>
    <lineage>
        <taxon>Bacteria</taxon>
        <taxon>Bacillati</taxon>
        <taxon>Bacillota</taxon>
        <taxon>Clostridia</taxon>
        <taxon>Thermoanaerobacterales</taxon>
        <taxon>Candidatus Desulforudaceae</taxon>
        <taxon>Candidatus Desulforudis</taxon>
    </lineage>
</organism>
<reference evidence="9" key="1">
    <citation type="submission" date="2007-10" db="EMBL/GenBank/DDBJ databases">
        <title>Complete sequence of chromosome of Desulforudis audaxviator MP104C.</title>
        <authorList>
            <person name="Copeland A."/>
            <person name="Lucas S."/>
            <person name="Lapidus A."/>
            <person name="Barry K."/>
            <person name="Glavina del Rio T."/>
            <person name="Dalin E."/>
            <person name="Tice H."/>
            <person name="Bruce D."/>
            <person name="Pitluck S."/>
            <person name="Lowry S.R."/>
            <person name="Larimer F."/>
            <person name="Land M.L."/>
            <person name="Hauser L."/>
            <person name="Kyrpides N."/>
            <person name="Ivanova N.N."/>
            <person name="Richardson P."/>
        </authorList>
    </citation>
    <scope>NUCLEOTIDE SEQUENCE [LARGE SCALE GENOMIC DNA]</scope>
    <source>
        <strain evidence="9">MP104C</strain>
    </source>
</reference>
<evidence type="ECO:0000313" key="9">
    <source>
        <dbReference type="Proteomes" id="UP000008544"/>
    </source>
</evidence>
<dbReference type="eggNOG" id="COG1815">
    <property type="taxonomic scope" value="Bacteria"/>
</dbReference>
<evidence type="ECO:0000256" key="2">
    <source>
        <dbReference type="ARBA" id="ARBA00009677"/>
    </source>
</evidence>
<dbReference type="Proteomes" id="UP000008544">
    <property type="component" value="Chromosome"/>
</dbReference>
<keyword evidence="4 6" id="KW-0975">Bacterial flagellum</keyword>
<dbReference type="InterPro" id="IPR001444">
    <property type="entry name" value="Flag_bb_rod_N"/>
</dbReference>
<evidence type="ECO:0000313" key="8">
    <source>
        <dbReference type="EMBL" id="ACA60264.1"/>
    </source>
</evidence>
<proteinExistence type="inferred from homology"/>
<dbReference type="STRING" id="477974.Daud_1768"/>
<accession>B1I5F4</accession>
<keyword evidence="8" id="KW-0282">Flagellum</keyword>
<comment type="similarity">
    <text evidence="2 6">Belongs to the flagella basal body rod proteins family.</text>
</comment>
<evidence type="ECO:0000256" key="3">
    <source>
        <dbReference type="ARBA" id="ARBA00014376"/>
    </source>
</evidence>
<keyword evidence="8" id="KW-0969">Cilium</keyword>
<comment type="function">
    <text evidence="5 6">Structural component of flagellum, the bacterial motility apparatus. Part of the rod structure of flagellar basal body.</text>
</comment>
<dbReference type="HOGENOM" id="CLU_125463_3_1_9"/>
<gene>
    <name evidence="8" type="ordered locus">Daud_1768</name>
</gene>
<evidence type="ECO:0000259" key="7">
    <source>
        <dbReference type="Pfam" id="PF00460"/>
    </source>
</evidence>
<dbReference type="GO" id="GO:0030694">
    <property type="term" value="C:bacterial-type flagellum basal body, rod"/>
    <property type="evidence" value="ECO:0007669"/>
    <property type="project" value="InterPro"/>
</dbReference>
<evidence type="ECO:0000256" key="4">
    <source>
        <dbReference type="ARBA" id="ARBA00023143"/>
    </source>
</evidence>
<reference evidence="8 9" key="2">
    <citation type="journal article" date="2008" name="Science">
        <title>Environmental genomics reveals a single-species ecosystem deep within Earth.</title>
        <authorList>
            <person name="Chivian D."/>
            <person name="Brodie E.L."/>
            <person name="Alm E.J."/>
            <person name="Culley D.E."/>
            <person name="Dehal P.S."/>
            <person name="Desantis T.Z."/>
            <person name="Gihring T.M."/>
            <person name="Lapidus A."/>
            <person name="Lin L.H."/>
            <person name="Lowry S.R."/>
            <person name="Moser D.P."/>
            <person name="Richardson P.M."/>
            <person name="Southam G."/>
            <person name="Wanger G."/>
            <person name="Pratt L.M."/>
            <person name="Andersen G.L."/>
            <person name="Hazen T.C."/>
            <person name="Brockman F.J."/>
            <person name="Arkin A.P."/>
            <person name="Onstott T.C."/>
        </authorList>
    </citation>
    <scope>NUCLEOTIDE SEQUENCE [LARGE SCALE GENOMIC DNA]</scope>
    <source>
        <strain evidence="8 9">MP104C</strain>
    </source>
</reference>
<dbReference type="EMBL" id="CP000860">
    <property type="protein sequence ID" value="ACA60264.1"/>
    <property type="molecule type" value="Genomic_DNA"/>
</dbReference>
<dbReference type="PANTHER" id="PTHR30435:SF19">
    <property type="entry name" value="FLAGELLAR BASAL-BODY ROD PROTEIN FLGG"/>
    <property type="match status" value="1"/>
</dbReference>
<dbReference type="KEGG" id="dau:Daud_1768"/>
<dbReference type="NCBIfam" id="TIGR01396">
    <property type="entry name" value="FlgB"/>
    <property type="match status" value="1"/>
</dbReference>
<dbReference type="PIRSF" id="PIRSF002889">
    <property type="entry name" value="Rod_FlgB"/>
    <property type="match status" value="1"/>
</dbReference>
<dbReference type="RefSeq" id="WP_012302843.1">
    <property type="nucleotide sequence ID" value="NC_010424.1"/>
</dbReference>
<sequence>MIGKDPVMSLLARALDGQAVRQRVIAHNIANLNTPGFKRSRVDFQAFMQAALDDSAVRMKRTDPRHLAGRAGDDNGPQVEIVRGTSQRADGNNVDLEREMVELVDNVLGYRAIGQFWSSKYGIYSQVIRGGR</sequence>
<evidence type="ECO:0000256" key="1">
    <source>
        <dbReference type="ARBA" id="ARBA00004117"/>
    </source>
</evidence>